<proteinExistence type="predicted"/>
<sequence>MNRTFDIKIISKPIDTNISGPLKSIDLCGPMRIGPDKISVASIPVSR</sequence>
<evidence type="ECO:0000313" key="2">
    <source>
        <dbReference type="Proteomes" id="UP000010087"/>
    </source>
</evidence>
<name>A0A0H3HRA7_BURP2</name>
<dbReference type="Proteomes" id="UP000010087">
    <property type="component" value="Chromosome 1"/>
</dbReference>
<gene>
    <name evidence="1" type="ordered locus">BP1026B_I2838</name>
</gene>
<organism evidence="1 2">
    <name type="scientific">Burkholderia pseudomallei (strain 1026b)</name>
    <dbReference type="NCBI Taxonomy" id="884204"/>
    <lineage>
        <taxon>Bacteria</taxon>
        <taxon>Pseudomonadati</taxon>
        <taxon>Pseudomonadota</taxon>
        <taxon>Betaproteobacteria</taxon>
        <taxon>Burkholderiales</taxon>
        <taxon>Burkholderiaceae</taxon>
        <taxon>Burkholderia</taxon>
        <taxon>pseudomallei group</taxon>
    </lineage>
</organism>
<protein>
    <submittedName>
        <fullName evidence="1">Uncharacterized protein</fullName>
    </submittedName>
</protein>
<evidence type="ECO:0000313" key="1">
    <source>
        <dbReference type="EMBL" id="AFI67425.1"/>
    </source>
</evidence>
<reference evidence="1 2" key="1">
    <citation type="journal article" date="2012" name="PLoS ONE">
        <title>Evolution of Burkholderia pseudomallei in recurrent melioidosis.</title>
        <authorList>
            <person name="Hayden H.S."/>
            <person name="Lim R."/>
            <person name="Brittnacher M.J."/>
            <person name="Sims E.H."/>
            <person name="Ramage E.R."/>
            <person name="Fong C."/>
            <person name="Wu Z."/>
            <person name="Crist E."/>
            <person name="Chang J."/>
            <person name="Zhou Y."/>
            <person name="Radey M."/>
            <person name="Rohmer L."/>
            <person name="Haugen E."/>
            <person name="Gillett W."/>
            <person name="Wuthiekanun V."/>
            <person name="Peacock S.J."/>
            <person name="Kaul R."/>
            <person name="Miller S.I."/>
            <person name="Manoil C."/>
            <person name="Jacobs M.A."/>
        </authorList>
    </citation>
    <scope>NUCLEOTIDE SEQUENCE [LARGE SCALE GENOMIC DNA]</scope>
    <source>
        <strain evidence="1 2">1026b</strain>
    </source>
</reference>
<dbReference type="EMBL" id="CP002833">
    <property type="protein sequence ID" value="AFI67425.1"/>
    <property type="molecule type" value="Genomic_DNA"/>
</dbReference>
<dbReference type="KEGG" id="bpz:BP1026B_I2838"/>
<accession>A0A0H3HRA7</accession>
<dbReference type="AlphaFoldDB" id="A0A0H3HRA7"/>